<organism evidence="2 3">
    <name type="scientific">Gluconacetobacter tumulicola</name>
    <dbReference type="NCBI Taxonomy" id="1017177"/>
    <lineage>
        <taxon>Bacteria</taxon>
        <taxon>Pseudomonadati</taxon>
        <taxon>Pseudomonadota</taxon>
        <taxon>Alphaproteobacteria</taxon>
        <taxon>Acetobacterales</taxon>
        <taxon>Acetobacteraceae</taxon>
        <taxon>Gluconacetobacter</taxon>
    </lineage>
</organism>
<gene>
    <name evidence="2" type="ORF">HLH29_12470</name>
</gene>
<evidence type="ECO:0000313" key="3">
    <source>
        <dbReference type="Proteomes" id="UP000525623"/>
    </source>
</evidence>
<dbReference type="RefSeq" id="WP_182967253.1">
    <property type="nucleotide sequence ID" value="NZ_BAABGC010000016.1"/>
</dbReference>
<keyword evidence="3" id="KW-1185">Reference proteome</keyword>
<reference evidence="2 3" key="1">
    <citation type="submission" date="2020-04" db="EMBL/GenBank/DDBJ databases">
        <title>Description of novel Gluconacetobacter.</title>
        <authorList>
            <person name="Sombolestani A."/>
        </authorList>
    </citation>
    <scope>NUCLEOTIDE SEQUENCE [LARGE SCALE GENOMIC DNA]</scope>
    <source>
        <strain evidence="2 3">LMG 27725</strain>
    </source>
</reference>
<feature type="transmembrane region" description="Helical" evidence="1">
    <location>
        <begin position="50"/>
        <end position="74"/>
    </location>
</feature>
<dbReference type="Proteomes" id="UP000525623">
    <property type="component" value="Unassembled WGS sequence"/>
</dbReference>
<keyword evidence="1" id="KW-0472">Membrane</keyword>
<feature type="transmembrane region" description="Helical" evidence="1">
    <location>
        <begin position="21"/>
        <end position="44"/>
    </location>
</feature>
<comment type="caution">
    <text evidence="2">The sequence shown here is derived from an EMBL/GenBank/DDBJ whole genome shotgun (WGS) entry which is preliminary data.</text>
</comment>
<keyword evidence="1" id="KW-0812">Transmembrane</keyword>
<protein>
    <submittedName>
        <fullName evidence="2">Uncharacterized protein</fullName>
    </submittedName>
</protein>
<dbReference type="EMBL" id="JABEQL010000016">
    <property type="protein sequence ID" value="MBB2179976.1"/>
    <property type="molecule type" value="Genomic_DNA"/>
</dbReference>
<evidence type="ECO:0000256" key="1">
    <source>
        <dbReference type="SAM" id="Phobius"/>
    </source>
</evidence>
<sequence length="91" mass="9829">MPVPSSKKWFAAKRYGIGAGLPVAWQGWVTLLLFLGAVLSASAIPVFFHSAIAVFVEIVIIPVILAVFLVVCAAKTEGGWMRRAWAMWGLA</sequence>
<accession>A0A7W4JEZ1</accession>
<proteinExistence type="predicted"/>
<name>A0A7W4JEZ1_9PROT</name>
<dbReference type="AlphaFoldDB" id="A0A7W4JEZ1"/>
<evidence type="ECO:0000313" key="2">
    <source>
        <dbReference type="EMBL" id="MBB2179976.1"/>
    </source>
</evidence>
<keyword evidence="1" id="KW-1133">Transmembrane helix</keyword>